<dbReference type="InterPro" id="IPR036390">
    <property type="entry name" value="WH_DNA-bd_sf"/>
</dbReference>
<dbReference type="InterPro" id="IPR038157">
    <property type="entry name" value="FeoA_core_dom"/>
</dbReference>
<comment type="similarity">
    <text evidence="2">Belongs to the DtxR/MntR family.</text>
</comment>
<dbReference type="GO" id="GO:0003700">
    <property type="term" value="F:DNA-binding transcription factor activity"/>
    <property type="evidence" value="ECO:0007669"/>
    <property type="project" value="InterPro"/>
</dbReference>
<dbReference type="InterPro" id="IPR050536">
    <property type="entry name" value="DtxR_MntR_Metal-Reg"/>
</dbReference>
<dbReference type="GO" id="GO:0005737">
    <property type="term" value="C:cytoplasm"/>
    <property type="evidence" value="ECO:0007669"/>
    <property type="project" value="UniProtKB-SubCell"/>
</dbReference>
<dbReference type="FunFam" id="1.10.60.10:FF:000004">
    <property type="entry name" value="DtxR family transcriptional regulator"/>
    <property type="match status" value="1"/>
</dbReference>
<keyword evidence="18" id="KW-1185">Reference proteome</keyword>
<evidence type="ECO:0000256" key="8">
    <source>
        <dbReference type="ARBA" id="ARBA00023015"/>
    </source>
</evidence>
<gene>
    <name evidence="17" type="ORF">HW450_05980</name>
</gene>
<evidence type="ECO:0000256" key="15">
    <source>
        <dbReference type="ARBA" id="ARBA00033329"/>
    </source>
</evidence>
<dbReference type="InterPro" id="IPR008988">
    <property type="entry name" value="Transcriptional_repressor_C"/>
</dbReference>
<evidence type="ECO:0000256" key="7">
    <source>
        <dbReference type="ARBA" id="ARBA00023004"/>
    </source>
</evidence>
<keyword evidence="9" id="KW-0238">DNA-binding</keyword>
<evidence type="ECO:0000256" key="2">
    <source>
        <dbReference type="ARBA" id="ARBA00007871"/>
    </source>
</evidence>
<feature type="domain" description="HTH dtxR-type" evidence="16">
    <location>
        <begin position="15"/>
        <end position="77"/>
    </location>
</feature>
<dbReference type="Gene3D" id="1.10.60.10">
    <property type="entry name" value="Iron dependent repressor, metal binding and dimerisation domain"/>
    <property type="match status" value="1"/>
</dbReference>
<evidence type="ECO:0000256" key="14">
    <source>
        <dbReference type="ARBA" id="ARBA00032618"/>
    </source>
</evidence>
<dbReference type="PROSITE" id="PS50944">
    <property type="entry name" value="HTH_DTXR"/>
    <property type="match status" value="1"/>
</dbReference>
<keyword evidence="5" id="KW-0963">Cytoplasm</keyword>
<keyword evidence="10" id="KW-0010">Activator</keyword>
<dbReference type="GO" id="GO:0003677">
    <property type="term" value="F:DNA binding"/>
    <property type="evidence" value="ECO:0007669"/>
    <property type="project" value="UniProtKB-KW"/>
</dbReference>
<dbReference type="GO" id="GO:0046983">
    <property type="term" value="F:protein dimerization activity"/>
    <property type="evidence" value="ECO:0007669"/>
    <property type="project" value="InterPro"/>
</dbReference>
<comment type="subunit">
    <text evidence="3">Homodimer.</text>
</comment>
<evidence type="ECO:0000256" key="6">
    <source>
        <dbReference type="ARBA" id="ARBA00022491"/>
    </source>
</evidence>
<evidence type="ECO:0000256" key="13">
    <source>
        <dbReference type="ARBA" id="ARBA00032593"/>
    </source>
</evidence>
<dbReference type="SUPFAM" id="SSF50037">
    <property type="entry name" value="C-terminal domain of transcriptional repressors"/>
    <property type="match status" value="1"/>
</dbReference>
<keyword evidence="8" id="KW-0805">Transcription regulation</keyword>
<dbReference type="InterPro" id="IPR007167">
    <property type="entry name" value="Fe-transptr_FeoA-like"/>
</dbReference>
<sequence length="231" mass="25125">MTNNNTQPVTSLEELSASHQNYVKALWGLQEWSAEPVTKTALAQQVGVKLSTASDAVRKLQELKLVNDTRYGAVTLTETGRQLAIQMVRRHRLIEAFLVSALDFEWDQVHAEAEVLEHAVSDFLVDRIEEKLGFPDRDPHGDPIPSRDGSVDRLEAVALSEVPAGSVVTVERISDADPALLRYFSEQGIVVGAALTVSESGPFSGSVAVTVGDRNVQLALGVARGVWVRVD</sequence>
<evidence type="ECO:0000256" key="11">
    <source>
        <dbReference type="ARBA" id="ARBA00023163"/>
    </source>
</evidence>
<evidence type="ECO:0000256" key="1">
    <source>
        <dbReference type="ARBA" id="ARBA00004496"/>
    </source>
</evidence>
<dbReference type="GO" id="GO:0046914">
    <property type="term" value="F:transition metal ion binding"/>
    <property type="evidence" value="ECO:0007669"/>
    <property type="project" value="InterPro"/>
</dbReference>
<organism evidence="17 18">
    <name type="scientific">Corynebacterium hindlerae</name>
    <dbReference type="NCBI Taxonomy" id="699041"/>
    <lineage>
        <taxon>Bacteria</taxon>
        <taxon>Bacillati</taxon>
        <taxon>Actinomycetota</taxon>
        <taxon>Actinomycetes</taxon>
        <taxon>Mycobacteriales</taxon>
        <taxon>Corynebacteriaceae</taxon>
        <taxon>Corynebacterium</taxon>
    </lineage>
</organism>
<evidence type="ECO:0000256" key="9">
    <source>
        <dbReference type="ARBA" id="ARBA00023125"/>
    </source>
</evidence>
<evidence type="ECO:0000256" key="5">
    <source>
        <dbReference type="ARBA" id="ARBA00022490"/>
    </source>
</evidence>
<dbReference type="InterPro" id="IPR001367">
    <property type="entry name" value="Fe_dep_repressor"/>
</dbReference>
<dbReference type="Gene3D" id="2.30.30.90">
    <property type="match status" value="1"/>
</dbReference>
<evidence type="ECO:0000313" key="17">
    <source>
        <dbReference type="EMBL" id="QMV86251.1"/>
    </source>
</evidence>
<reference evidence="17 18" key="1">
    <citation type="submission" date="2020-07" db="EMBL/GenBank/DDBJ databases">
        <title>non toxigenic Corynebacterium sp. nov from a clinical source.</title>
        <authorList>
            <person name="Bernier A.-M."/>
            <person name="Bernard K."/>
        </authorList>
    </citation>
    <scope>NUCLEOTIDE SEQUENCE [LARGE SCALE GENOMIC DNA]</scope>
    <source>
        <strain evidence="18">NML 93-0612</strain>
    </source>
</reference>
<dbReference type="InterPro" id="IPR036388">
    <property type="entry name" value="WH-like_DNA-bd_sf"/>
</dbReference>
<evidence type="ECO:0000256" key="4">
    <source>
        <dbReference type="ARBA" id="ARBA00016140"/>
    </source>
</evidence>
<dbReference type="Pfam" id="PF04023">
    <property type="entry name" value="FeoA"/>
    <property type="match status" value="1"/>
</dbReference>
<dbReference type="Proteomes" id="UP000515570">
    <property type="component" value="Chromosome"/>
</dbReference>
<evidence type="ECO:0000259" key="16">
    <source>
        <dbReference type="PROSITE" id="PS50944"/>
    </source>
</evidence>
<dbReference type="SUPFAM" id="SSF46785">
    <property type="entry name" value="Winged helix' DNA-binding domain"/>
    <property type="match status" value="1"/>
</dbReference>
<dbReference type="PANTHER" id="PTHR33238:SF11">
    <property type="entry name" value="TRANSCRIPTIONAL REGULATOR MNTR"/>
    <property type="match status" value="1"/>
</dbReference>
<dbReference type="SUPFAM" id="SSF47979">
    <property type="entry name" value="Iron-dependent repressor protein, dimerization domain"/>
    <property type="match status" value="1"/>
</dbReference>
<dbReference type="PANTHER" id="PTHR33238">
    <property type="entry name" value="IRON (METAL) DEPENDENT REPRESSOR, DTXR FAMILY"/>
    <property type="match status" value="1"/>
</dbReference>
<dbReference type="Pfam" id="PF02742">
    <property type="entry name" value="Fe_dep_repr_C"/>
    <property type="match status" value="1"/>
</dbReference>
<dbReference type="AlphaFoldDB" id="A0A7G5FI10"/>
<protein>
    <recommendedName>
        <fullName evidence="4">Diphtheria toxin repressor</fullName>
    </recommendedName>
    <alternativeName>
        <fullName evidence="14">Iron-dependent diphtheria tox regulatory element</fullName>
    </alternativeName>
    <alternativeName>
        <fullName evidence="13">Manganese transport regulator</fullName>
    </alternativeName>
    <alternativeName>
        <fullName evidence="15">Tox regulatory factor</fullName>
    </alternativeName>
</protein>
<dbReference type="Pfam" id="PF01325">
    <property type="entry name" value="Fe_dep_repress"/>
    <property type="match status" value="1"/>
</dbReference>
<evidence type="ECO:0000313" key="18">
    <source>
        <dbReference type="Proteomes" id="UP000515570"/>
    </source>
</evidence>
<comment type="subcellular location">
    <subcellularLocation>
        <location evidence="1">Cytoplasm</location>
    </subcellularLocation>
</comment>
<evidence type="ECO:0000256" key="12">
    <source>
        <dbReference type="ARBA" id="ARBA00023211"/>
    </source>
</evidence>
<name>A0A7G5FI10_9CORY</name>
<dbReference type="RefSeq" id="WP_182387060.1">
    <property type="nucleotide sequence ID" value="NZ_CP059833.1"/>
</dbReference>
<dbReference type="SMART" id="SM00899">
    <property type="entry name" value="FeoA"/>
    <property type="match status" value="1"/>
</dbReference>
<proteinExistence type="inferred from homology"/>
<keyword evidence="11" id="KW-0804">Transcription</keyword>
<dbReference type="SMART" id="SM00529">
    <property type="entry name" value="HTH_DTXR"/>
    <property type="match status" value="1"/>
</dbReference>
<accession>A0A7G5FI10</accession>
<dbReference type="InterPro" id="IPR022689">
    <property type="entry name" value="Iron_dep_repressor"/>
</dbReference>
<dbReference type="InterPro" id="IPR022687">
    <property type="entry name" value="HTH_DTXR"/>
</dbReference>
<dbReference type="InterPro" id="IPR036421">
    <property type="entry name" value="Fe_dep_repressor_sf"/>
</dbReference>
<evidence type="ECO:0000256" key="10">
    <source>
        <dbReference type="ARBA" id="ARBA00023159"/>
    </source>
</evidence>
<keyword evidence="7" id="KW-0408">Iron</keyword>
<dbReference type="EMBL" id="CP059833">
    <property type="protein sequence ID" value="QMV86251.1"/>
    <property type="molecule type" value="Genomic_DNA"/>
</dbReference>
<dbReference type="GO" id="GO:0045892">
    <property type="term" value="P:negative regulation of DNA-templated transcription"/>
    <property type="evidence" value="ECO:0007669"/>
    <property type="project" value="TreeGrafter"/>
</dbReference>
<dbReference type="Gene3D" id="1.10.10.10">
    <property type="entry name" value="Winged helix-like DNA-binding domain superfamily/Winged helix DNA-binding domain"/>
    <property type="match status" value="1"/>
</dbReference>
<keyword evidence="6" id="KW-0678">Repressor</keyword>
<evidence type="ECO:0000256" key="3">
    <source>
        <dbReference type="ARBA" id="ARBA00011738"/>
    </source>
</evidence>
<keyword evidence="12" id="KW-0464">Manganese</keyword>